<keyword evidence="3" id="KW-0961">Cell wall biogenesis/degradation</keyword>
<name>A0A1G2C9T2_9BACT</name>
<keyword evidence="3" id="KW-0143">Chaperone</keyword>
<dbReference type="EMBL" id="MHKV01000011">
    <property type="protein sequence ID" value="OGY97420.1"/>
    <property type="molecule type" value="Genomic_DNA"/>
</dbReference>
<dbReference type="CDD" id="cd22533">
    <property type="entry name" value="KH-II_YlqC-like"/>
    <property type="match status" value="1"/>
</dbReference>
<dbReference type="Proteomes" id="UP000176349">
    <property type="component" value="Unassembled WGS sequence"/>
</dbReference>
<dbReference type="PANTHER" id="PTHR34654">
    <property type="entry name" value="UPF0109 PROTEIN SCO5592"/>
    <property type="match status" value="1"/>
</dbReference>
<proteinExistence type="inferred from homology"/>
<keyword evidence="3" id="KW-0133">Cell shape</keyword>
<dbReference type="PANTHER" id="PTHR34654:SF1">
    <property type="entry name" value="RNA-BINDING PROTEIN KHPA"/>
    <property type="match status" value="1"/>
</dbReference>
<dbReference type="GO" id="GO:0071555">
    <property type="term" value="P:cell wall organization"/>
    <property type="evidence" value="ECO:0007669"/>
    <property type="project" value="UniProtKB-KW"/>
</dbReference>
<evidence type="ECO:0000256" key="2">
    <source>
        <dbReference type="ARBA" id="ARBA00022884"/>
    </source>
</evidence>
<comment type="subunit">
    <text evidence="3">Forms a complex with KhpB.</text>
</comment>
<dbReference type="GO" id="GO:0009252">
    <property type="term" value="P:peptidoglycan biosynthetic process"/>
    <property type="evidence" value="ECO:0007669"/>
    <property type="project" value="UniProtKB-UniRule"/>
</dbReference>
<keyword evidence="2 3" id="KW-0694">RNA-binding</keyword>
<dbReference type="GO" id="GO:0003723">
    <property type="term" value="F:RNA binding"/>
    <property type="evidence" value="ECO:0007669"/>
    <property type="project" value="UniProtKB-UniRule"/>
</dbReference>
<comment type="caution">
    <text evidence="4">The sequence shown here is derived from an EMBL/GenBank/DDBJ whole genome shotgun (WGS) entry which is preliminary data.</text>
</comment>
<organism evidence="4 5">
    <name type="scientific">Candidatus Liptonbacteria bacterium GWC1_60_9</name>
    <dbReference type="NCBI Taxonomy" id="1798645"/>
    <lineage>
        <taxon>Bacteria</taxon>
        <taxon>Candidatus Liptoniibacteriota</taxon>
    </lineage>
</organism>
<gene>
    <name evidence="3" type="primary">khpA</name>
    <name evidence="4" type="ORF">A2128_00085</name>
</gene>
<dbReference type="HAMAP" id="MF_00088">
    <property type="entry name" value="KhpA"/>
    <property type="match status" value="1"/>
</dbReference>
<comment type="similarity">
    <text evidence="3">Belongs to the KhpA RNA-binding protein family.</text>
</comment>
<reference evidence="4 5" key="1">
    <citation type="journal article" date="2016" name="Nat. Commun.">
        <title>Thousands of microbial genomes shed light on interconnected biogeochemical processes in an aquifer system.</title>
        <authorList>
            <person name="Anantharaman K."/>
            <person name="Brown C.T."/>
            <person name="Hug L.A."/>
            <person name="Sharon I."/>
            <person name="Castelle C.J."/>
            <person name="Probst A.J."/>
            <person name="Thomas B.C."/>
            <person name="Singh A."/>
            <person name="Wilkins M.J."/>
            <person name="Karaoz U."/>
            <person name="Brodie E.L."/>
            <person name="Williams K.H."/>
            <person name="Hubbard S.S."/>
            <person name="Banfield J.F."/>
        </authorList>
    </citation>
    <scope>NUCLEOTIDE SEQUENCE [LARGE SCALE GENOMIC DNA]</scope>
</reference>
<dbReference type="InterPro" id="IPR020627">
    <property type="entry name" value="KhpA"/>
</dbReference>
<sequence>MSKTPDQEFLEYVVRSIVDHPEDVHVERKVDEKGILLSLRVGREDMGQVLGRKGATAIAIRSLLHIVGIKNSARISLKIEEPEGSTFVRGEKKEGQES</sequence>
<comment type="subcellular location">
    <subcellularLocation>
        <location evidence="3">Cytoplasm</location>
    </subcellularLocation>
</comment>
<keyword evidence="1 3" id="KW-0963">Cytoplasm</keyword>
<comment type="function">
    <text evidence="3">A probable RNA chaperone. Forms a complex with KhpB which binds to cellular RNA and controls its expression. Plays a role in peptidoglycan (PG) homeostasis and cell length regulation.</text>
</comment>
<dbReference type="GO" id="GO:0005737">
    <property type="term" value="C:cytoplasm"/>
    <property type="evidence" value="ECO:0007669"/>
    <property type="project" value="UniProtKB-SubCell"/>
</dbReference>
<dbReference type="GO" id="GO:0008360">
    <property type="term" value="P:regulation of cell shape"/>
    <property type="evidence" value="ECO:0007669"/>
    <property type="project" value="UniProtKB-KW"/>
</dbReference>
<evidence type="ECO:0000256" key="3">
    <source>
        <dbReference type="HAMAP-Rule" id="MF_00088"/>
    </source>
</evidence>
<evidence type="ECO:0000313" key="5">
    <source>
        <dbReference type="Proteomes" id="UP000176349"/>
    </source>
</evidence>
<protein>
    <recommendedName>
        <fullName evidence="3">RNA-binding protein KhpA</fullName>
    </recommendedName>
    <alternativeName>
        <fullName evidence="3">KH-domain protein A</fullName>
    </alternativeName>
</protein>
<accession>A0A1G2C9T2</accession>
<dbReference type="Pfam" id="PF13083">
    <property type="entry name" value="KH_KhpA-B"/>
    <property type="match status" value="1"/>
</dbReference>
<evidence type="ECO:0000313" key="4">
    <source>
        <dbReference type="EMBL" id="OGY97420.1"/>
    </source>
</evidence>
<dbReference type="AlphaFoldDB" id="A0A1G2C9T2"/>
<evidence type="ECO:0000256" key="1">
    <source>
        <dbReference type="ARBA" id="ARBA00022490"/>
    </source>
</evidence>